<keyword evidence="1" id="KW-1133">Transmembrane helix</keyword>
<accession>A0A382WUF2</accession>
<dbReference type="AlphaFoldDB" id="A0A382WUF2"/>
<dbReference type="Gene3D" id="3.40.50.410">
    <property type="entry name" value="von Willebrand factor, type A domain"/>
    <property type="match status" value="1"/>
</dbReference>
<name>A0A382WUF2_9ZZZZ</name>
<evidence type="ECO:0000259" key="2">
    <source>
        <dbReference type="Pfam" id="PF07584"/>
    </source>
</evidence>
<dbReference type="InterPro" id="IPR011933">
    <property type="entry name" value="Double_TM_dom"/>
</dbReference>
<protein>
    <recommendedName>
        <fullName evidence="2">Aerotolerance regulator N-terminal domain-containing protein</fullName>
    </recommendedName>
</protein>
<dbReference type="PANTHER" id="PTHR37464">
    <property type="entry name" value="BLL2463 PROTEIN"/>
    <property type="match status" value="1"/>
</dbReference>
<dbReference type="EMBL" id="UINC01162487">
    <property type="protein sequence ID" value="SVD62264.1"/>
    <property type="molecule type" value="Genomic_DNA"/>
</dbReference>
<dbReference type="NCBIfam" id="TIGR02226">
    <property type="entry name" value="two_anch"/>
    <property type="match status" value="1"/>
</dbReference>
<evidence type="ECO:0000313" key="3">
    <source>
        <dbReference type="EMBL" id="SVD62264.1"/>
    </source>
</evidence>
<dbReference type="SUPFAM" id="SSF53300">
    <property type="entry name" value="vWA-like"/>
    <property type="match status" value="1"/>
</dbReference>
<evidence type="ECO:0000256" key="1">
    <source>
        <dbReference type="SAM" id="Phobius"/>
    </source>
</evidence>
<dbReference type="InterPro" id="IPR024163">
    <property type="entry name" value="Aerotolerance_reg_N"/>
</dbReference>
<dbReference type="PANTHER" id="PTHR37464:SF1">
    <property type="entry name" value="BLL2463 PROTEIN"/>
    <property type="match status" value="1"/>
</dbReference>
<sequence length="195" mass="21233">MLTFAQPMALWAFVALALPVIAHMAYRQVTNRYLFPSLRFIKPARIPRTGRKTPTDWLLLLARVMLFAVLACLFADPYWKEPSPPDATKVGRETIIALDLSPSMSGWAGLSEAKKRIDGLLEKIEGQIGYVGFGAGILAEVAPTEEVGLVRSAIANATTGYGSGNPQTGIDRAAKLFSTGADERHLVILSDFQRS</sequence>
<gene>
    <name evidence="3" type="ORF">METZ01_LOCUS415118</name>
</gene>
<feature type="non-terminal residue" evidence="3">
    <location>
        <position position="195"/>
    </location>
</feature>
<organism evidence="3">
    <name type="scientific">marine metagenome</name>
    <dbReference type="NCBI Taxonomy" id="408172"/>
    <lineage>
        <taxon>unclassified sequences</taxon>
        <taxon>metagenomes</taxon>
        <taxon>ecological metagenomes</taxon>
    </lineage>
</organism>
<proteinExistence type="predicted"/>
<keyword evidence="1" id="KW-0472">Membrane</keyword>
<reference evidence="3" key="1">
    <citation type="submission" date="2018-05" db="EMBL/GenBank/DDBJ databases">
        <authorList>
            <person name="Lanie J.A."/>
            <person name="Ng W.-L."/>
            <person name="Kazmierczak K.M."/>
            <person name="Andrzejewski T.M."/>
            <person name="Davidsen T.M."/>
            <person name="Wayne K.J."/>
            <person name="Tettelin H."/>
            <person name="Glass J.I."/>
            <person name="Rusch D."/>
            <person name="Podicherti R."/>
            <person name="Tsui H.-C.T."/>
            <person name="Winkler M.E."/>
        </authorList>
    </citation>
    <scope>NUCLEOTIDE SEQUENCE</scope>
</reference>
<feature type="transmembrane region" description="Helical" evidence="1">
    <location>
        <begin position="57"/>
        <end position="75"/>
    </location>
</feature>
<dbReference type="Pfam" id="PF07584">
    <property type="entry name" value="BatA"/>
    <property type="match status" value="1"/>
</dbReference>
<dbReference type="InterPro" id="IPR036465">
    <property type="entry name" value="vWFA_dom_sf"/>
</dbReference>
<feature type="domain" description="Aerotolerance regulator N-terminal" evidence="2">
    <location>
        <begin position="1"/>
        <end position="77"/>
    </location>
</feature>
<keyword evidence="1" id="KW-0812">Transmembrane</keyword>